<sequence>MNTLSQNLQSLGRHFVFTGSPLRTSVQKHCDRDRCLQDGLGHHMQWSCSLRGLDRPSATLAYQLPGVADSVFGLEGVPTSDSRQTFVGQQQQTTRLQRTSTISSLPSHATCPPSPTLEPAQTQVFACHSHPGQTQLCSRFSLTTSFASGQVKAPPSDGPADLESIRPGTSRSVCLTRIHSLSSLTHYSEEKSPLPGEGHNLAPTPRSLEPLSMVPGHDQENFKDLAPVVVNILTQARASSSRPYREIHLSHFSRSLSPFYKDCPPDCAHLF</sequence>
<reference evidence="2 3" key="1">
    <citation type="submission" date="2022-01" db="EMBL/GenBank/DDBJ databases">
        <title>A high-quality chromosome-level genome assembly of rohu carp, Labeo rohita.</title>
        <authorList>
            <person name="Arick M.A. II"/>
            <person name="Hsu C.-Y."/>
            <person name="Magbanua Z."/>
            <person name="Pechanova O."/>
            <person name="Grover C."/>
            <person name="Miller E."/>
            <person name="Thrash A."/>
            <person name="Ezzel L."/>
            <person name="Alam S."/>
            <person name="Benzie J."/>
            <person name="Hamilton M."/>
            <person name="Karsi A."/>
            <person name="Lawrence M.L."/>
            <person name="Peterson D.G."/>
        </authorList>
    </citation>
    <scope>NUCLEOTIDE SEQUENCE [LARGE SCALE GENOMIC DNA]</scope>
    <source>
        <strain evidence="3">BAU-BD-2019</strain>
        <tissue evidence="2">Blood</tissue>
    </source>
</reference>
<evidence type="ECO:0000313" key="2">
    <source>
        <dbReference type="EMBL" id="KAI2656007.1"/>
    </source>
</evidence>
<name>A0ABQ8M1A9_LABRO</name>
<accession>A0ABQ8M1A9</accession>
<gene>
    <name evidence="2" type="ORF">H4Q32_012819</name>
</gene>
<keyword evidence="3" id="KW-1185">Reference proteome</keyword>
<protein>
    <submittedName>
        <fullName evidence="2">Fibronectin</fullName>
    </submittedName>
</protein>
<dbReference type="Proteomes" id="UP000830375">
    <property type="component" value="Unassembled WGS sequence"/>
</dbReference>
<evidence type="ECO:0000256" key="1">
    <source>
        <dbReference type="SAM" id="MobiDB-lite"/>
    </source>
</evidence>
<comment type="caution">
    <text evidence="2">The sequence shown here is derived from an EMBL/GenBank/DDBJ whole genome shotgun (WGS) entry which is preliminary data.</text>
</comment>
<organism evidence="2 3">
    <name type="scientific">Labeo rohita</name>
    <name type="common">Indian major carp</name>
    <name type="synonym">Cyprinus rohita</name>
    <dbReference type="NCBI Taxonomy" id="84645"/>
    <lineage>
        <taxon>Eukaryota</taxon>
        <taxon>Metazoa</taxon>
        <taxon>Chordata</taxon>
        <taxon>Craniata</taxon>
        <taxon>Vertebrata</taxon>
        <taxon>Euteleostomi</taxon>
        <taxon>Actinopterygii</taxon>
        <taxon>Neopterygii</taxon>
        <taxon>Teleostei</taxon>
        <taxon>Ostariophysi</taxon>
        <taxon>Cypriniformes</taxon>
        <taxon>Cyprinidae</taxon>
        <taxon>Labeoninae</taxon>
        <taxon>Labeonini</taxon>
        <taxon>Labeo</taxon>
    </lineage>
</organism>
<feature type="region of interest" description="Disordered" evidence="1">
    <location>
        <begin position="148"/>
        <end position="167"/>
    </location>
</feature>
<proteinExistence type="predicted"/>
<evidence type="ECO:0000313" key="3">
    <source>
        <dbReference type="Proteomes" id="UP000830375"/>
    </source>
</evidence>
<dbReference type="EMBL" id="JACTAM010000015">
    <property type="protein sequence ID" value="KAI2656007.1"/>
    <property type="molecule type" value="Genomic_DNA"/>
</dbReference>